<feature type="transmembrane region" description="Helical" evidence="13">
    <location>
        <begin position="180"/>
        <end position="209"/>
    </location>
</feature>
<evidence type="ECO:0000256" key="11">
    <source>
        <dbReference type="ARBA" id="ARBA00023004"/>
    </source>
</evidence>
<dbReference type="AlphaFoldDB" id="A0A562RNQ2"/>
<dbReference type="Pfam" id="PF01654">
    <property type="entry name" value="Cyt_bd_oxida_I"/>
    <property type="match status" value="1"/>
</dbReference>
<comment type="similarity">
    <text evidence="2 13">Belongs to the cytochrome ubiquinol oxidase subunit 1 family.</text>
</comment>
<evidence type="ECO:0000256" key="8">
    <source>
        <dbReference type="ARBA" id="ARBA00022723"/>
    </source>
</evidence>
<dbReference type="InterPro" id="IPR002585">
    <property type="entry name" value="Cyt-d_ubiquinol_oxidase_su_1"/>
</dbReference>
<evidence type="ECO:0000256" key="2">
    <source>
        <dbReference type="ARBA" id="ARBA00009819"/>
    </source>
</evidence>
<keyword evidence="11 13" id="KW-0408">Iron</keyword>
<dbReference type="PANTHER" id="PTHR30365:SF0">
    <property type="entry name" value="CYTOCHROME BD-I UBIQUINOL OXIDASE SUBUNIT 1"/>
    <property type="match status" value="1"/>
</dbReference>
<evidence type="ECO:0000256" key="1">
    <source>
        <dbReference type="ARBA" id="ARBA00004429"/>
    </source>
</evidence>
<evidence type="ECO:0000256" key="6">
    <source>
        <dbReference type="ARBA" id="ARBA00022617"/>
    </source>
</evidence>
<comment type="subcellular location">
    <subcellularLocation>
        <location evidence="1">Cell inner membrane</location>
        <topology evidence="1">Multi-pass membrane protein</topology>
    </subcellularLocation>
</comment>
<feature type="transmembrane region" description="Helical" evidence="13">
    <location>
        <begin position="12"/>
        <end position="33"/>
    </location>
</feature>
<feature type="transmembrane region" description="Helical" evidence="13">
    <location>
        <begin position="405"/>
        <end position="428"/>
    </location>
</feature>
<evidence type="ECO:0000256" key="7">
    <source>
        <dbReference type="ARBA" id="ARBA00022692"/>
    </source>
</evidence>
<feature type="transmembrane region" description="Helical" evidence="13">
    <location>
        <begin position="324"/>
        <end position="347"/>
    </location>
</feature>
<feature type="transmembrane region" description="Helical" evidence="13">
    <location>
        <begin position="90"/>
        <end position="115"/>
    </location>
</feature>
<evidence type="ECO:0000256" key="3">
    <source>
        <dbReference type="ARBA" id="ARBA00022448"/>
    </source>
</evidence>
<gene>
    <name evidence="14" type="ORF">LZ24_02271</name>
</gene>
<feature type="transmembrane region" description="Helical" evidence="13">
    <location>
        <begin position="127"/>
        <end position="150"/>
    </location>
</feature>
<dbReference type="GO" id="GO:0019646">
    <property type="term" value="P:aerobic electron transport chain"/>
    <property type="evidence" value="ECO:0007669"/>
    <property type="project" value="InterPro"/>
</dbReference>
<keyword evidence="9 13" id="KW-0249">Electron transport</keyword>
<proteinExistence type="inferred from homology"/>
<comment type="caution">
    <text evidence="14">The sequence shown here is derived from an EMBL/GenBank/DDBJ whole genome shotgun (WGS) entry which is preliminary data.</text>
</comment>
<evidence type="ECO:0000256" key="5">
    <source>
        <dbReference type="ARBA" id="ARBA00022519"/>
    </source>
</evidence>
<evidence type="ECO:0000256" key="13">
    <source>
        <dbReference type="PIRNR" id="PIRNR006446"/>
    </source>
</evidence>
<keyword evidence="10 13" id="KW-1133">Transmembrane helix</keyword>
<dbReference type="GO" id="GO:0009055">
    <property type="term" value="F:electron transfer activity"/>
    <property type="evidence" value="ECO:0007669"/>
    <property type="project" value="UniProtKB-UniRule"/>
</dbReference>
<evidence type="ECO:0000256" key="10">
    <source>
        <dbReference type="ARBA" id="ARBA00022989"/>
    </source>
</evidence>
<dbReference type="OrthoDB" id="9807042at2"/>
<keyword evidence="3 13" id="KW-0813">Transport</keyword>
<evidence type="ECO:0000256" key="12">
    <source>
        <dbReference type="ARBA" id="ARBA00023136"/>
    </source>
</evidence>
<keyword evidence="7 13" id="KW-0812">Transmembrane</keyword>
<reference evidence="14 15" key="1">
    <citation type="submission" date="2019-07" db="EMBL/GenBank/DDBJ databases">
        <title>Genome sequencing of 100 strains of the haloalkaliphilic chemolithoautotrophic sulfur-oxidizing bacterium Thioalkalivibrio.</title>
        <authorList>
            <person name="Muyzer G."/>
        </authorList>
    </citation>
    <scope>NUCLEOTIDE SEQUENCE [LARGE SCALE GENOMIC DNA]</scope>
    <source>
        <strain evidence="14 15">ASO4-4</strain>
    </source>
</reference>
<feature type="transmembrane region" description="Helical" evidence="13">
    <location>
        <begin position="359"/>
        <end position="378"/>
    </location>
</feature>
<dbReference type="GO" id="GO:0070069">
    <property type="term" value="C:cytochrome complex"/>
    <property type="evidence" value="ECO:0007669"/>
    <property type="project" value="UniProtKB-UniRule"/>
</dbReference>
<evidence type="ECO:0000313" key="14">
    <source>
        <dbReference type="EMBL" id="TWI70701.1"/>
    </source>
</evidence>
<evidence type="ECO:0000256" key="4">
    <source>
        <dbReference type="ARBA" id="ARBA00022475"/>
    </source>
</evidence>
<dbReference type="GO" id="GO:0016682">
    <property type="term" value="F:oxidoreductase activity, acting on diphenols and related substances as donors, oxygen as acceptor"/>
    <property type="evidence" value="ECO:0007669"/>
    <property type="project" value="TreeGrafter"/>
</dbReference>
<keyword evidence="15" id="KW-1185">Reference proteome</keyword>
<dbReference type="GO" id="GO:0005886">
    <property type="term" value="C:plasma membrane"/>
    <property type="evidence" value="ECO:0007669"/>
    <property type="project" value="UniProtKB-SubCell"/>
</dbReference>
<dbReference type="PANTHER" id="PTHR30365">
    <property type="entry name" value="CYTOCHROME D UBIQUINOL OXIDASE"/>
    <property type="match status" value="1"/>
</dbReference>
<evidence type="ECO:0000313" key="15">
    <source>
        <dbReference type="Proteomes" id="UP000318307"/>
    </source>
</evidence>
<keyword evidence="4 13" id="KW-1003">Cell membrane</keyword>
<evidence type="ECO:0000256" key="9">
    <source>
        <dbReference type="ARBA" id="ARBA00022982"/>
    </source>
</evidence>
<dbReference type="RefSeq" id="WP_144685389.1">
    <property type="nucleotide sequence ID" value="NZ_VLLC01000017.1"/>
</dbReference>
<protein>
    <submittedName>
        <fullName evidence="14">Cytochrome bd-I ubiquinol oxidase subunit 1 apoprotein</fullName>
    </submittedName>
</protein>
<sequence>MDVVLLSRLQFAATTMFHFLFVPLTLGLSILVAWMETRYARTGDEVYLRMTKFWGKIFLINFAVGVVTGITLEFQFGTNWSQYSAYVGDIFGSLLAIEATAAFFLESTFIGIWIFGWKRLSAKAHAAVMWMVAIAGNVSAIWILIANAWMQHPVGYTLRESFGGQRAEITDFMAVITQKFAWLTIMHTLAASIVLACFFVMGISAWHLLKKQHEEVFTRSFRMALVPGLIFSIFVAVQGDFHAVDVAHSQPAKMAAMEFHWETQPNAPSYIFAWPDPEAEKNSIEIGKIPGMLSFLIHHDFSTPVIGLKDIPKDERPPIALVGMAFRVMVGLGAYFIIACSIGWFFRKKLQEKPWYLKMMLWSIPLPYIATQAGWIVTEVGRQPWIVYGLMKTSDAVSPVSTGQVGASLVGFIVVYGLLGLAGFTMIAKKAMKGPDLPEETKA</sequence>
<dbReference type="GO" id="GO:0020037">
    <property type="term" value="F:heme binding"/>
    <property type="evidence" value="ECO:0007669"/>
    <property type="project" value="TreeGrafter"/>
</dbReference>
<feature type="transmembrane region" description="Helical" evidence="13">
    <location>
        <begin position="221"/>
        <end position="239"/>
    </location>
</feature>
<name>A0A562RNQ2_9BACT</name>
<accession>A0A562RNQ2</accession>
<keyword evidence="6 13" id="KW-0349">Heme</keyword>
<dbReference type="EMBL" id="VLLC01000017">
    <property type="protein sequence ID" value="TWI70701.1"/>
    <property type="molecule type" value="Genomic_DNA"/>
</dbReference>
<feature type="transmembrane region" description="Helical" evidence="13">
    <location>
        <begin position="53"/>
        <end position="70"/>
    </location>
</feature>
<dbReference type="Proteomes" id="UP000318307">
    <property type="component" value="Unassembled WGS sequence"/>
</dbReference>
<dbReference type="PIRSF" id="PIRSF006446">
    <property type="entry name" value="Cyt_quinol_oxidase_1"/>
    <property type="match status" value="1"/>
</dbReference>
<organism evidence="14 15">
    <name type="scientific">Desulfobotulus alkaliphilus</name>
    <dbReference type="NCBI Taxonomy" id="622671"/>
    <lineage>
        <taxon>Bacteria</taxon>
        <taxon>Pseudomonadati</taxon>
        <taxon>Thermodesulfobacteriota</taxon>
        <taxon>Desulfobacteria</taxon>
        <taxon>Desulfobacterales</taxon>
        <taxon>Desulfobacteraceae</taxon>
        <taxon>Desulfobotulus</taxon>
    </lineage>
</organism>
<dbReference type="GO" id="GO:0046872">
    <property type="term" value="F:metal ion binding"/>
    <property type="evidence" value="ECO:0007669"/>
    <property type="project" value="UniProtKB-UniRule"/>
</dbReference>
<keyword evidence="8 13" id="KW-0479">Metal-binding</keyword>
<keyword evidence="12 13" id="KW-0472">Membrane</keyword>
<keyword evidence="5" id="KW-0997">Cell inner membrane</keyword>